<accession>A0A0D2NVJ4</accession>
<feature type="region of interest" description="Disordered" evidence="1">
    <location>
        <begin position="37"/>
        <end position="56"/>
    </location>
</feature>
<protein>
    <submittedName>
        <fullName evidence="3">Uncharacterized protein</fullName>
    </submittedName>
</protein>
<reference evidence="4" key="1">
    <citation type="submission" date="2014-04" db="EMBL/GenBank/DDBJ databases">
        <title>Evolutionary Origins and Diversification of the Mycorrhizal Mutualists.</title>
        <authorList>
            <consortium name="DOE Joint Genome Institute"/>
            <consortium name="Mycorrhizal Genomics Consortium"/>
            <person name="Kohler A."/>
            <person name="Kuo A."/>
            <person name="Nagy L.G."/>
            <person name="Floudas D."/>
            <person name="Copeland A."/>
            <person name="Barry K.W."/>
            <person name="Cichocki N."/>
            <person name="Veneault-Fourrey C."/>
            <person name="LaButti K."/>
            <person name="Lindquist E.A."/>
            <person name="Lipzen A."/>
            <person name="Lundell T."/>
            <person name="Morin E."/>
            <person name="Murat C."/>
            <person name="Riley R."/>
            <person name="Ohm R."/>
            <person name="Sun H."/>
            <person name="Tunlid A."/>
            <person name="Henrissat B."/>
            <person name="Grigoriev I.V."/>
            <person name="Hibbett D.S."/>
            <person name="Martin F."/>
        </authorList>
    </citation>
    <scope>NUCLEOTIDE SEQUENCE [LARGE SCALE GENOMIC DNA]</scope>
    <source>
        <strain evidence="4">FD-334 SS-4</strain>
    </source>
</reference>
<dbReference type="EMBL" id="KN817566">
    <property type="protein sequence ID" value="KJA20546.1"/>
    <property type="molecule type" value="Genomic_DNA"/>
</dbReference>
<gene>
    <name evidence="3" type="ORF">HYPSUDRAFT_216924</name>
</gene>
<name>A0A0D2NVJ4_HYPSF</name>
<feature type="compositionally biased region" description="Low complexity" evidence="1">
    <location>
        <begin position="375"/>
        <end position="393"/>
    </location>
</feature>
<feature type="compositionally biased region" description="Basic residues" evidence="1">
    <location>
        <begin position="69"/>
        <end position="97"/>
    </location>
</feature>
<keyword evidence="2" id="KW-0732">Signal</keyword>
<dbReference type="AlphaFoldDB" id="A0A0D2NVJ4"/>
<feature type="region of interest" description="Disordered" evidence="1">
    <location>
        <begin position="428"/>
        <end position="455"/>
    </location>
</feature>
<proteinExistence type="predicted"/>
<feature type="compositionally biased region" description="Low complexity" evidence="1">
    <location>
        <begin position="348"/>
        <end position="358"/>
    </location>
</feature>
<evidence type="ECO:0000313" key="3">
    <source>
        <dbReference type="EMBL" id="KJA20546.1"/>
    </source>
</evidence>
<evidence type="ECO:0000256" key="2">
    <source>
        <dbReference type="SAM" id="SignalP"/>
    </source>
</evidence>
<evidence type="ECO:0000313" key="4">
    <source>
        <dbReference type="Proteomes" id="UP000054270"/>
    </source>
</evidence>
<dbReference type="OrthoDB" id="3034393at2759"/>
<feature type="region of interest" description="Disordered" evidence="1">
    <location>
        <begin position="348"/>
        <end position="409"/>
    </location>
</feature>
<feature type="compositionally biased region" description="Low complexity" evidence="1">
    <location>
        <begin position="561"/>
        <end position="573"/>
    </location>
</feature>
<dbReference type="Proteomes" id="UP000054270">
    <property type="component" value="Unassembled WGS sequence"/>
</dbReference>
<feature type="region of interest" description="Disordered" evidence="1">
    <location>
        <begin position="561"/>
        <end position="580"/>
    </location>
</feature>
<feature type="chain" id="PRO_5002265608" evidence="2">
    <location>
        <begin position="25"/>
        <end position="580"/>
    </location>
</feature>
<feature type="signal peptide" evidence="2">
    <location>
        <begin position="1"/>
        <end position="24"/>
    </location>
</feature>
<evidence type="ECO:0000256" key="1">
    <source>
        <dbReference type="SAM" id="MobiDB-lite"/>
    </source>
</evidence>
<keyword evidence="4" id="KW-1185">Reference proteome</keyword>
<feature type="compositionally biased region" description="Polar residues" evidence="1">
    <location>
        <begin position="359"/>
        <end position="374"/>
    </location>
</feature>
<feature type="compositionally biased region" description="Polar residues" evidence="1">
    <location>
        <begin position="430"/>
        <end position="449"/>
    </location>
</feature>
<feature type="region of interest" description="Disordered" evidence="1">
    <location>
        <begin position="63"/>
        <end position="97"/>
    </location>
</feature>
<sequence length="580" mass="63152">MGSLLEFLGRLWAAIVAYFQGTRTESPSVLPLTMVSSRAKPHSSNGRHRADQDSSEIWQNRKEEFIRHPSVRATKKGRQAQKSKPKTPKKAHRRHKSGHVALPTLLVQDWNTLASSAYSQPPPRPPRPWSTSVPAVIITPSTPTGDGRLLSINQEYIYSTPRASPLDLTIATFSPKQDTPTVRLERQWSSGGAEKPGADPPTAIALISEQAVKHSEHHVLATPSKIPPTLESPEKSLDLTVSLDSIKIKATLQGLKGLLRSTPPWLNFDSFTQSDRENSLNSYTTSTPVKKSLAGTAKAVAAEMLILPVVESPQSLSVPDDEMDLLPYPDVFDLDLYYGMQSARRSSASTTTADPSSSFVHCSSDGKNPFTTVTSPPYLNSSSSPNSSPSDLSETPQPKRDVFVPQTPIIRTDNGVTRFRDYLRHHTLAGSPQASSENTSGESAMHSTPTPYPRAMSLRTTGRAALSLSSRANKANALSQASTLARIAPRGKIVFSSMASRAPLAMTTRANINPPPPIVVVSHHRFGSVSQNSQSEPPSDASREVLKARLRETLDNFSKSISTTENSTSTEELVTPRRMF</sequence>
<organism evidence="3 4">
    <name type="scientific">Hypholoma sublateritium (strain FD-334 SS-4)</name>
    <dbReference type="NCBI Taxonomy" id="945553"/>
    <lineage>
        <taxon>Eukaryota</taxon>
        <taxon>Fungi</taxon>
        <taxon>Dikarya</taxon>
        <taxon>Basidiomycota</taxon>
        <taxon>Agaricomycotina</taxon>
        <taxon>Agaricomycetes</taxon>
        <taxon>Agaricomycetidae</taxon>
        <taxon>Agaricales</taxon>
        <taxon>Agaricineae</taxon>
        <taxon>Strophariaceae</taxon>
        <taxon>Hypholoma</taxon>
    </lineage>
</organism>